<reference evidence="4" key="1">
    <citation type="submission" date="2017-09" db="EMBL/GenBank/DDBJ databases">
        <title>Depth-based differentiation of microbial function through sediment-hosted aquifers and enrichment of novel symbionts in the deep terrestrial subsurface.</title>
        <authorList>
            <person name="Probst A.J."/>
            <person name="Ladd B."/>
            <person name="Jarett J.K."/>
            <person name="Geller-Mcgrath D.E."/>
            <person name="Sieber C.M.K."/>
            <person name="Emerson J.B."/>
            <person name="Anantharaman K."/>
            <person name="Thomas B.C."/>
            <person name="Malmstrom R."/>
            <person name="Stieglmeier M."/>
            <person name="Klingl A."/>
            <person name="Woyke T."/>
            <person name="Ryan C.M."/>
            <person name="Banfield J.F."/>
        </authorList>
    </citation>
    <scope>NUCLEOTIDE SEQUENCE [LARGE SCALE GENOMIC DNA]</scope>
</reference>
<evidence type="ECO:0000259" key="2">
    <source>
        <dbReference type="Pfam" id="PF26593"/>
    </source>
</evidence>
<feature type="region of interest" description="Disordered" evidence="1">
    <location>
        <begin position="232"/>
        <end position="254"/>
    </location>
</feature>
<evidence type="ECO:0000256" key="1">
    <source>
        <dbReference type="SAM" id="MobiDB-lite"/>
    </source>
</evidence>
<evidence type="ECO:0000313" key="3">
    <source>
        <dbReference type="EMBL" id="PIU73019.1"/>
    </source>
</evidence>
<dbReference type="EMBL" id="PEWA01000059">
    <property type="protein sequence ID" value="PIU73019.1"/>
    <property type="molecule type" value="Genomic_DNA"/>
</dbReference>
<dbReference type="AlphaFoldDB" id="A0A2M7AR56"/>
<protein>
    <recommendedName>
        <fullName evidence="2">TraC-like domain-containing protein</fullName>
    </recommendedName>
</protein>
<dbReference type="Proteomes" id="UP000231407">
    <property type="component" value="Unassembled WGS sequence"/>
</dbReference>
<comment type="caution">
    <text evidence="3">The sequence shown here is derived from an EMBL/GenBank/DDBJ whole genome shotgun (WGS) entry which is preliminary data.</text>
</comment>
<organism evidence="3 4">
    <name type="scientific">Candidatus Shapirobacteria bacterium CG06_land_8_20_14_3_00_40_12</name>
    <dbReference type="NCBI Taxonomy" id="1974881"/>
    <lineage>
        <taxon>Bacteria</taxon>
        <taxon>Candidatus Shapironibacteriota</taxon>
    </lineage>
</organism>
<evidence type="ECO:0000313" key="4">
    <source>
        <dbReference type="Proteomes" id="UP000231407"/>
    </source>
</evidence>
<name>A0A2M7AR56_9BACT</name>
<gene>
    <name evidence="3" type="ORF">COS78_04145</name>
</gene>
<feature type="domain" description="TraC-like" evidence="2">
    <location>
        <begin position="29"/>
        <end position="139"/>
    </location>
</feature>
<proteinExistence type="predicted"/>
<dbReference type="InterPro" id="IPR058596">
    <property type="entry name" value="TraC-like_dom"/>
</dbReference>
<sequence>MPVDPLKVAIKGSTQEHLPIEDIIDGIVILKDGGAAQVMQISSVNFDLLSEREQGALVFAYGGILNSLNFPIQIMIHSTTKDVGVYLKNLIRAEEEQDNRQLKERIASYRKFIEETVKRNDVLSKTFYVIVPFSPMELGLKSAGNQILGSVIGKKNNNAGLPFQKEYIVEKARASLGPKKDHLERLFSRLGLEVKILNTKELIELFYKIYNEETAAIQNVASLNYMAPVVTTKPNPSPRQGGASPFDKGDLKTE</sequence>
<dbReference type="Pfam" id="PF26593">
    <property type="entry name" value="TraC-like"/>
    <property type="match status" value="1"/>
</dbReference>
<accession>A0A2M7AR56</accession>